<gene>
    <name evidence="3" type="ORF">DJ52_14185</name>
</gene>
<dbReference type="Proteomes" id="UP000238924">
    <property type="component" value="Unassembled WGS sequence"/>
</dbReference>
<comment type="caution">
    <text evidence="3">The sequence shown here is derived from an EMBL/GenBank/DDBJ whole genome shotgun (WGS) entry which is preliminary data.</text>
</comment>
<dbReference type="EMBL" id="JJMJ01000253">
    <property type="protein sequence ID" value="PPS20887.1"/>
    <property type="molecule type" value="Genomic_DNA"/>
</dbReference>
<feature type="compositionally biased region" description="Basic and acidic residues" evidence="1">
    <location>
        <begin position="332"/>
        <end position="342"/>
    </location>
</feature>
<feature type="domain" description="DUF4340" evidence="2">
    <location>
        <begin position="71"/>
        <end position="237"/>
    </location>
</feature>
<evidence type="ECO:0000313" key="3">
    <source>
        <dbReference type="EMBL" id="PPS20887.1"/>
    </source>
</evidence>
<evidence type="ECO:0000313" key="4">
    <source>
        <dbReference type="Proteomes" id="UP000238924"/>
    </source>
</evidence>
<keyword evidence="4" id="KW-1185">Reference proteome</keyword>
<organism evidence="3 4">
    <name type="scientific">Brachyspira murdochii</name>
    <dbReference type="NCBI Taxonomy" id="84378"/>
    <lineage>
        <taxon>Bacteria</taxon>
        <taxon>Pseudomonadati</taxon>
        <taxon>Spirochaetota</taxon>
        <taxon>Spirochaetia</taxon>
        <taxon>Brachyspirales</taxon>
        <taxon>Brachyspiraceae</taxon>
        <taxon>Brachyspira</taxon>
    </lineage>
</organism>
<evidence type="ECO:0000259" key="2">
    <source>
        <dbReference type="Pfam" id="PF14238"/>
    </source>
</evidence>
<dbReference type="RefSeq" id="WP_104619209.1">
    <property type="nucleotide sequence ID" value="NZ_JAWLPZ010000019.1"/>
</dbReference>
<proteinExistence type="predicted"/>
<sequence length="342" mass="40449">MKKNITKIIVLLVILAAISIIAFITTKQKRLQIEANKPRTQLFELNETNVTKYELKYAEEPIIVEKIDETWKVISPSNNYKIDQLEAFANVKNFNTLNIDMTITNLSELESFGLENPSNEFTVWEGNKEYKIFVGNKTPDEERYYVKYNDEYFSVELIYIEALKKTIDMLRDKQIFDRPIYIDSVIRTESNVRDYTNIIRKENRTNWLVDGVEDEVNLDKAYRDFETLSLVKAVGFVYDDNMIKYLERLFRIPDAAITIYMEDNTKKSYEIVYDNNDNRVYVKPESGVIYEADYSIYAAAMRDKNYYIKTEDDDKEMNNSDDEVYNDNMSEDNMRLDENIQQ</sequence>
<name>A0ABX5B3H2_9SPIR</name>
<accession>A0ABX5B3H2</accession>
<dbReference type="InterPro" id="IPR025641">
    <property type="entry name" value="DUF4340"/>
</dbReference>
<evidence type="ECO:0000256" key="1">
    <source>
        <dbReference type="SAM" id="MobiDB-lite"/>
    </source>
</evidence>
<dbReference type="Pfam" id="PF14238">
    <property type="entry name" value="DUF4340"/>
    <property type="match status" value="1"/>
</dbReference>
<reference evidence="3 4" key="1">
    <citation type="submission" date="2014-04" db="EMBL/GenBank/DDBJ databases">
        <title>Whole genome sequence of 'Brachyspira hampsonii' D13-03603F2.</title>
        <authorList>
            <person name="Patterson A.H."/>
            <person name="Chaban B."/>
            <person name="Fernando C."/>
            <person name="Harding J.C."/>
            <person name="Hill J.E."/>
        </authorList>
    </citation>
    <scope>NUCLEOTIDE SEQUENCE [LARGE SCALE GENOMIC DNA]</scope>
    <source>
        <strain evidence="3 4">D13-03603F2</strain>
    </source>
</reference>
<protein>
    <recommendedName>
        <fullName evidence="2">DUF4340 domain-containing protein</fullName>
    </recommendedName>
</protein>
<feature type="region of interest" description="Disordered" evidence="1">
    <location>
        <begin position="312"/>
        <end position="342"/>
    </location>
</feature>